<gene>
    <name evidence="1" type="ORF">V1264_009648</name>
</gene>
<dbReference type="Proteomes" id="UP001374579">
    <property type="component" value="Unassembled WGS sequence"/>
</dbReference>
<dbReference type="EMBL" id="JBAMIC010000022">
    <property type="protein sequence ID" value="KAK7092039.1"/>
    <property type="molecule type" value="Genomic_DNA"/>
</dbReference>
<sequence length="204" mass="23945">MDPRWKHPFTCVIAGPTGSGKTHFVKQYLNHLQDMMTPPPEEFIWCYGAWQSGYNEMRHVTFVEGLPDVEQWTGVKRRLVIIDDLMSETNDKVTQLFTKESHHRNLSVMYIVQNLFGKNKEQRTISLNSHYLVVFKNPRDASQITHLAKQMYPGKLKYVQEAFKDATSMPHGYLLFDLRQETPDHLRLRTKLFPPDHPVVYLQK</sequence>
<dbReference type="InterPro" id="IPR027417">
    <property type="entry name" value="P-loop_NTPase"/>
</dbReference>
<organism evidence="1 2">
    <name type="scientific">Littorina saxatilis</name>
    <dbReference type="NCBI Taxonomy" id="31220"/>
    <lineage>
        <taxon>Eukaryota</taxon>
        <taxon>Metazoa</taxon>
        <taxon>Spiralia</taxon>
        <taxon>Lophotrochozoa</taxon>
        <taxon>Mollusca</taxon>
        <taxon>Gastropoda</taxon>
        <taxon>Caenogastropoda</taxon>
        <taxon>Littorinimorpha</taxon>
        <taxon>Littorinoidea</taxon>
        <taxon>Littorinidae</taxon>
        <taxon>Littorina</taxon>
    </lineage>
</organism>
<evidence type="ECO:0000313" key="1">
    <source>
        <dbReference type="EMBL" id="KAK7092039.1"/>
    </source>
</evidence>
<comment type="caution">
    <text evidence="1">The sequence shown here is derived from an EMBL/GenBank/DDBJ whole genome shotgun (WGS) entry which is preliminary data.</text>
</comment>
<reference evidence="1 2" key="1">
    <citation type="submission" date="2024-02" db="EMBL/GenBank/DDBJ databases">
        <title>Chromosome-scale genome assembly of the rough periwinkle Littorina saxatilis.</title>
        <authorList>
            <person name="De Jode A."/>
            <person name="Faria R."/>
            <person name="Formenti G."/>
            <person name="Sims Y."/>
            <person name="Smith T.P."/>
            <person name="Tracey A."/>
            <person name="Wood J.M.D."/>
            <person name="Zagrodzka Z.B."/>
            <person name="Johannesson K."/>
            <person name="Butlin R.K."/>
            <person name="Leder E.H."/>
        </authorList>
    </citation>
    <scope>NUCLEOTIDE SEQUENCE [LARGE SCALE GENOMIC DNA]</scope>
    <source>
        <strain evidence="1">Snail1</strain>
        <tissue evidence="1">Muscle</tissue>
    </source>
</reference>
<protein>
    <recommendedName>
        <fullName evidence="3">AAA+ ATPase domain-containing protein</fullName>
    </recommendedName>
</protein>
<dbReference type="SUPFAM" id="SSF52540">
    <property type="entry name" value="P-loop containing nucleoside triphosphate hydrolases"/>
    <property type="match status" value="1"/>
</dbReference>
<name>A0AAN9AS63_9CAEN</name>
<accession>A0AAN9AS63</accession>
<dbReference type="Gene3D" id="3.40.50.300">
    <property type="entry name" value="P-loop containing nucleotide triphosphate hydrolases"/>
    <property type="match status" value="1"/>
</dbReference>
<evidence type="ECO:0000313" key="2">
    <source>
        <dbReference type="Proteomes" id="UP001374579"/>
    </source>
</evidence>
<proteinExistence type="predicted"/>
<evidence type="ECO:0008006" key="3">
    <source>
        <dbReference type="Google" id="ProtNLM"/>
    </source>
</evidence>
<dbReference type="AlphaFoldDB" id="A0AAN9AS63"/>
<keyword evidence="2" id="KW-1185">Reference proteome</keyword>